<evidence type="ECO:0000256" key="8">
    <source>
        <dbReference type="PROSITE-ProRule" id="PRU00108"/>
    </source>
</evidence>
<dbReference type="SMART" id="SM00340">
    <property type="entry name" value="HALZ"/>
    <property type="match status" value="1"/>
</dbReference>
<organism evidence="13 14">
    <name type="scientific">Mucuna pruriens</name>
    <name type="common">Velvet bean</name>
    <name type="synonym">Dolichos pruriens</name>
    <dbReference type="NCBI Taxonomy" id="157652"/>
    <lineage>
        <taxon>Eukaryota</taxon>
        <taxon>Viridiplantae</taxon>
        <taxon>Streptophyta</taxon>
        <taxon>Embryophyta</taxon>
        <taxon>Tracheophyta</taxon>
        <taxon>Spermatophyta</taxon>
        <taxon>Magnoliopsida</taxon>
        <taxon>eudicotyledons</taxon>
        <taxon>Gunneridae</taxon>
        <taxon>Pentapetalae</taxon>
        <taxon>rosids</taxon>
        <taxon>fabids</taxon>
        <taxon>Fabales</taxon>
        <taxon>Fabaceae</taxon>
        <taxon>Papilionoideae</taxon>
        <taxon>50 kb inversion clade</taxon>
        <taxon>NPAAA clade</taxon>
        <taxon>indigoferoid/millettioid clade</taxon>
        <taxon>Phaseoleae</taxon>
        <taxon>Mucuna</taxon>
    </lineage>
</organism>
<dbReference type="InterPro" id="IPR009057">
    <property type="entry name" value="Homeodomain-like_sf"/>
</dbReference>
<evidence type="ECO:0000256" key="3">
    <source>
        <dbReference type="ARBA" id="ARBA00023015"/>
    </source>
</evidence>
<evidence type="ECO:0000313" key="13">
    <source>
        <dbReference type="EMBL" id="RDX61557.1"/>
    </source>
</evidence>
<feature type="region of interest" description="Disordered" evidence="11">
    <location>
        <begin position="297"/>
        <end position="316"/>
    </location>
</feature>
<dbReference type="OrthoDB" id="6159439at2759"/>
<feature type="coiled-coil region" evidence="10">
    <location>
        <begin position="211"/>
        <end position="241"/>
    </location>
</feature>
<dbReference type="PROSITE" id="PS50071">
    <property type="entry name" value="HOMEOBOX_2"/>
    <property type="match status" value="1"/>
</dbReference>
<feature type="domain" description="Homeobox" evidence="12">
    <location>
        <begin position="145"/>
        <end position="205"/>
    </location>
</feature>
<protein>
    <submittedName>
        <fullName evidence="13">Homeobox-leucine zipper protein HAT14</fullName>
    </submittedName>
</protein>
<comment type="caution">
    <text evidence="13">The sequence shown here is derived from an EMBL/GenBank/DDBJ whole genome shotgun (WGS) entry which is preliminary data.</text>
</comment>
<dbReference type="InterPro" id="IPR001356">
    <property type="entry name" value="HD"/>
</dbReference>
<keyword evidence="7 8" id="KW-0539">Nucleus</keyword>
<evidence type="ECO:0000256" key="9">
    <source>
        <dbReference type="RuleBase" id="RU000682"/>
    </source>
</evidence>
<dbReference type="PANTHER" id="PTHR45714">
    <property type="entry name" value="HOMEOBOX-LEUCINE ZIPPER PROTEIN HAT14"/>
    <property type="match status" value="1"/>
</dbReference>
<name>A0A371E6D0_MUCPR</name>
<dbReference type="CDD" id="cd00086">
    <property type="entry name" value="homeodomain"/>
    <property type="match status" value="1"/>
</dbReference>
<evidence type="ECO:0000256" key="7">
    <source>
        <dbReference type="ARBA" id="ARBA00023242"/>
    </source>
</evidence>
<keyword evidence="14" id="KW-1185">Reference proteome</keyword>
<feature type="compositionally biased region" description="Basic and acidic residues" evidence="11">
    <location>
        <begin position="125"/>
        <end position="139"/>
    </location>
</feature>
<keyword evidence="10" id="KW-0175">Coiled coil</keyword>
<dbReference type="SUPFAM" id="SSF46689">
    <property type="entry name" value="Homeodomain-like"/>
    <property type="match status" value="1"/>
</dbReference>
<evidence type="ECO:0000259" key="12">
    <source>
        <dbReference type="PROSITE" id="PS50071"/>
    </source>
</evidence>
<comment type="similarity">
    <text evidence="2">Belongs to the HD-ZIP homeobox family. Class II subfamily.</text>
</comment>
<feature type="compositionally biased region" description="Polar residues" evidence="11">
    <location>
        <begin position="301"/>
        <end position="316"/>
    </location>
</feature>
<evidence type="ECO:0000313" key="14">
    <source>
        <dbReference type="Proteomes" id="UP000257109"/>
    </source>
</evidence>
<dbReference type="InterPro" id="IPR050762">
    <property type="entry name" value="HD-ZIP_Homeobox_LZ_Class_II"/>
</dbReference>
<evidence type="ECO:0000256" key="11">
    <source>
        <dbReference type="SAM" id="MobiDB-lite"/>
    </source>
</evidence>
<dbReference type="PANTHER" id="PTHR45714:SF39">
    <property type="entry name" value="HOMEOBOX-LEUCINE ZIPPER PROTEIN HAT14"/>
    <property type="match status" value="1"/>
</dbReference>
<feature type="non-terminal residue" evidence="13">
    <location>
        <position position="1"/>
    </location>
</feature>
<dbReference type="Proteomes" id="UP000257109">
    <property type="component" value="Unassembled WGS sequence"/>
</dbReference>
<feature type="region of interest" description="Disordered" evidence="11">
    <location>
        <begin position="1"/>
        <end position="65"/>
    </location>
</feature>
<evidence type="ECO:0000256" key="2">
    <source>
        <dbReference type="ARBA" id="ARBA00006074"/>
    </source>
</evidence>
<dbReference type="Pfam" id="PF02183">
    <property type="entry name" value="HALZ"/>
    <property type="match status" value="1"/>
</dbReference>
<dbReference type="InterPro" id="IPR006712">
    <property type="entry name" value="HD-ZIP_N"/>
</dbReference>
<keyword evidence="5 8" id="KW-0371">Homeobox</keyword>
<dbReference type="Pfam" id="PF04618">
    <property type="entry name" value="HD-ZIP_N"/>
    <property type="match status" value="1"/>
</dbReference>
<dbReference type="GO" id="GO:0005634">
    <property type="term" value="C:nucleus"/>
    <property type="evidence" value="ECO:0007669"/>
    <property type="project" value="UniProtKB-SubCell"/>
</dbReference>
<reference evidence="13" key="1">
    <citation type="submission" date="2018-05" db="EMBL/GenBank/DDBJ databases">
        <title>Draft genome of Mucuna pruriens seed.</title>
        <authorList>
            <person name="Nnadi N.E."/>
            <person name="Vos R."/>
            <person name="Hasami M.H."/>
            <person name="Devisetty U.K."/>
            <person name="Aguiy J.C."/>
        </authorList>
    </citation>
    <scope>NUCLEOTIDE SEQUENCE [LARGE SCALE GENOMIC DNA]</scope>
    <source>
        <strain evidence="13">JCA_2017</strain>
    </source>
</reference>
<dbReference type="FunFam" id="1.10.10.60:FF:000577">
    <property type="entry name" value="Homeobox-leucine zipper protein 18"/>
    <property type="match status" value="1"/>
</dbReference>
<evidence type="ECO:0000256" key="4">
    <source>
        <dbReference type="ARBA" id="ARBA00023125"/>
    </source>
</evidence>
<dbReference type="Gene3D" id="1.10.10.60">
    <property type="entry name" value="Homeodomain-like"/>
    <property type="match status" value="1"/>
</dbReference>
<keyword evidence="6" id="KW-0804">Transcription</keyword>
<evidence type="ECO:0000256" key="5">
    <source>
        <dbReference type="ARBA" id="ARBA00023155"/>
    </source>
</evidence>
<dbReference type="AlphaFoldDB" id="A0A371E6D0"/>
<dbReference type="GO" id="GO:0000981">
    <property type="term" value="F:DNA-binding transcription factor activity, RNA polymerase II-specific"/>
    <property type="evidence" value="ECO:0007669"/>
    <property type="project" value="InterPro"/>
</dbReference>
<proteinExistence type="inferred from homology"/>
<keyword evidence="4 8" id="KW-0238">DNA-binding</keyword>
<dbReference type="Pfam" id="PF00046">
    <property type="entry name" value="Homeodomain"/>
    <property type="match status" value="1"/>
</dbReference>
<evidence type="ECO:0000256" key="6">
    <source>
        <dbReference type="ARBA" id="ARBA00023163"/>
    </source>
</evidence>
<evidence type="ECO:0000256" key="1">
    <source>
        <dbReference type="ARBA" id="ARBA00004123"/>
    </source>
</evidence>
<dbReference type="InterPro" id="IPR003106">
    <property type="entry name" value="Leu_zip_homeo"/>
</dbReference>
<dbReference type="GO" id="GO:0043565">
    <property type="term" value="F:sequence-specific DNA binding"/>
    <property type="evidence" value="ECO:0007669"/>
    <property type="project" value="InterPro"/>
</dbReference>
<dbReference type="CDD" id="cd14686">
    <property type="entry name" value="bZIP"/>
    <property type="match status" value="1"/>
</dbReference>
<feature type="DNA-binding region" description="Homeobox" evidence="8">
    <location>
        <begin position="147"/>
        <end position="206"/>
    </location>
</feature>
<accession>A0A371E6D0</accession>
<evidence type="ECO:0000256" key="10">
    <source>
        <dbReference type="SAM" id="Coils"/>
    </source>
</evidence>
<dbReference type="EMBL" id="QJKJ01016068">
    <property type="protein sequence ID" value="RDX61557.1"/>
    <property type="molecule type" value="Genomic_DNA"/>
</dbReference>
<dbReference type="SMART" id="SM00389">
    <property type="entry name" value="HOX"/>
    <property type="match status" value="1"/>
</dbReference>
<comment type="subcellular location">
    <subcellularLocation>
        <location evidence="1 8 9">Nucleus</location>
    </subcellularLocation>
</comment>
<dbReference type="PROSITE" id="PS00027">
    <property type="entry name" value="HOMEOBOX_1"/>
    <property type="match status" value="1"/>
</dbReference>
<gene>
    <name evidence="13" type="primary">HAT14</name>
    <name evidence="13" type="ORF">CR513_60200</name>
</gene>
<feature type="region of interest" description="Disordered" evidence="11">
    <location>
        <begin position="116"/>
        <end position="150"/>
    </location>
</feature>
<feature type="compositionally biased region" description="Basic and acidic residues" evidence="11">
    <location>
        <begin position="28"/>
        <end position="42"/>
    </location>
</feature>
<sequence>MELALSLGDTSKPFTLPTKDTPGFCGRGSDDKRSDAAERKGSSDPPVQLDLLPFTPVLRSQPPSNLRIPWLTQPCGAARALDVNLFPAAVEDGDDGTSLSSPNSAVSPFQMDFSMRNGNAAEFGGRNKREQNDGEGERASDDDENGSTRKKLRLTKEQSAFLEESFKEHTTLNPKQKLALAKQLNLRPRQVEVWFQNRRARTKLKQTEVDCEYLKRCCETLTEENRRLQKELQELRALKTSQPFYMQLPATTLTMCPSCERVATNSTTANQTSTVNINNNASQIPVELSLSKPRILPFPNAQAQSPKAQAHQIASS</sequence>
<keyword evidence="3" id="KW-0805">Transcription regulation</keyword>
<dbReference type="InterPro" id="IPR017970">
    <property type="entry name" value="Homeobox_CS"/>
</dbReference>